<dbReference type="PROSITE" id="PS00211">
    <property type="entry name" value="ABC_TRANSPORTER_1"/>
    <property type="match status" value="1"/>
</dbReference>
<evidence type="ECO:0000313" key="5">
    <source>
        <dbReference type="EMBL" id="AWV89023.1"/>
    </source>
</evidence>
<protein>
    <submittedName>
        <fullName evidence="5">Macrolide ABC transporter ATP-binding protein</fullName>
    </submittedName>
</protein>
<keyword evidence="2" id="KW-0547">Nucleotide-binding</keyword>
<proteinExistence type="predicted"/>
<name>A0A2Z4FJB7_9DELT</name>
<dbReference type="RefSeq" id="WP_111333184.1">
    <property type="nucleotide sequence ID" value="NZ_CP030032.1"/>
</dbReference>
<dbReference type="InterPro" id="IPR015854">
    <property type="entry name" value="ABC_transpr_LolD-like"/>
</dbReference>
<dbReference type="Pfam" id="PF00005">
    <property type="entry name" value="ABC_tran"/>
    <property type="match status" value="1"/>
</dbReference>
<keyword evidence="6" id="KW-1185">Reference proteome</keyword>
<reference evidence="5 6" key="1">
    <citation type="submission" date="2018-06" db="EMBL/GenBank/DDBJ databases">
        <title>Lujinxingia sediminis gen. nov. sp. nov., a new facultative anaerobic member of the class Deltaproteobacteria, and proposal of Lujinxingaceae fam. nov.</title>
        <authorList>
            <person name="Guo L.-Y."/>
            <person name="Li C.-M."/>
            <person name="Wang S."/>
            <person name="Du Z.-J."/>
        </authorList>
    </citation>
    <scope>NUCLEOTIDE SEQUENCE [LARGE SCALE GENOMIC DNA]</scope>
    <source>
        <strain evidence="5 6">FA350</strain>
    </source>
</reference>
<dbReference type="InterPro" id="IPR017871">
    <property type="entry name" value="ABC_transporter-like_CS"/>
</dbReference>
<dbReference type="Proteomes" id="UP000249799">
    <property type="component" value="Chromosome"/>
</dbReference>
<evidence type="ECO:0000256" key="2">
    <source>
        <dbReference type="ARBA" id="ARBA00022741"/>
    </source>
</evidence>
<keyword evidence="3 5" id="KW-0067">ATP-binding</keyword>
<dbReference type="EMBL" id="CP030032">
    <property type="protein sequence ID" value="AWV89023.1"/>
    <property type="molecule type" value="Genomic_DNA"/>
</dbReference>
<keyword evidence="1" id="KW-0813">Transport</keyword>
<dbReference type="InterPro" id="IPR017911">
    <property type="entry name" value="MacB-like_ATP-bd"/>
</dbReference>
<dbReference type="InterPro" id="IPR003439">
    <property type="entry name" value="ABC_transporter-like_ATP-bd"/>
</dbReference>
<dbReference type="GO" id="GO:0022857">
    <property type="term" value="F:transmembrane transporter activity"/>
    <property type="evidence" value="ECO:0007669"/>
    <property type="project" value="TreeGrafter"/>
</dbReference>
<dbReference type="SMART" id="SM00382">
    <property type="entry name" value="AAA"/>
    <property type="match status" value="1"/>
</dbReference>
<dbReference type="OrthoDB" id="9809450at2"/>
<dbReference type="PANTHER" id="PTHR24220">
    <property type="entry name" value="IMPORT ATP-BINDING PROTEIN"/>
    <property type="match status" value="1"/>
</dbReference>
<accession>A0A2Z4FJB7</accession>
<dbReference type="GO" id="GO:0005886">
    <property type="term" value="C:plasma membrane"/>
    <property type="evidence" value="ECO:0007669"/>
    <property type="project" value="TreeGrafter"/>
</dbReference>
<sequence length="251" mass="27246">MHIQIQTLSKSFGKGQGRTQVLRDISLSIGAGEFLAIVGTSGSGKTTLLNIMGGLDRGFTGEVQVGEHRLADLSDKQLARLRNQEFGFVFQQFNLLDHLSAAENVILPSFFGQKSAHSGDTSARAAELLAKVGLGEKIDERPPQLSGGQKQRVAIARALFNEPSILFCDEPTGSLDRNTGLQIMQIFRDLNRLEDRTLIIVTHEEHIARMASRIVRLDDGVLVSDAPNEPEILSHVPIDASAQVDGAQGEP</sequence>
<evidence type="ECO:0000259" key="4">
    <source>
        <dbReference type="PROSITE" id="PS50893"/>
    </source>
</evidence>
<dbReference type="CDD" id="cd03255">
    <property type="entry name" value="ABC_MJ0796_LolCDE_FtsE"/>
    <property type="match status" value="1"/>
</dbReference>
<dbReference type="GO" id="GO:0098796">
    <property type="term" value="C:membrane protein complex"/>
    <property type="evidence" value="ECO:0007669"/>
    <property type="project" value="UniProtKB-ARBA"/>
</dbReference>
<organism evidence="5 6">
    <name type="scientific">Bradymonas sediminis</name>
    <dbReference type="NCBI Taxonomy" id="1548548"/>
    <lineage>
        <taxon>Bacteria</taxon>
        <taxon>Deltaproteobacteria</taxon>
        <taxon>Bradymonadales</taxon>
        <taxon>Bradymonadaceae</taxon>
        <taxon>Bradymonas</taxon>
    </lineage>
</organism>
<evidence type="ECO:0000256" key="3">
    <source>
        <dbReference type="ARBA" id="ARBA00022840"/>
    </source>
</evidence>
<dbReference type="SUPFAM" id="SSF52540">
    <property type="entry name" value="P-loop containing nucleoside triphosphate hydrolases"/>
    <property type="match status" value="1"/>
</dbReference>
<feature type="domain" description="ABC transporter" evidence="4">
    <location>
        <begin position="3"/>
        <end position="244"/>
    </location>
</feature>
<dbReference type="AlphaFoldDB" id="A0A2Z4FJB7"/>
<dbReference type="GO" id="GO:0016887">
    <property type="term" value="F:ATP hydrolysis activity"/>
    <property type="evidence" value="ECO:0007669"/>
    <property type="project" value="InterPro"/>
</dbReference>
<dbReference type="Gene3D" id="3.40.50.300">
    <property type="entry name" value="P-loop containing nucleotide triphosphate hydrolases"/>
    <property type="match status" value="1"/>
</dbReference>
<dbReference type="PANTHER" id="PTHR24220:SF86">
    <property type="entry name" value="ABC TRANSPORTER ABCH.1"/>
    <property type="match status" value="1"/>
</dbReference>
<dbReference type="GO" id="GO:0005524">
    <property type="term" value="F:ATP binding"/>
    <property type="evidence" value="ECO:0007669"/>
    <property type="project" value="UniProtKB-KW"/>
</dbReference>
<evidence type="ECO:0000313" key="6">
    <source>
        <dbReference type="Proteomes" id="UP000249799"/>
    </source>
</evidence>
<dbReference type="FunFam" id="3.40.50.300:FF:000032">
    <property type="entry name" value="Export ABC transporter ATP-binding protein"/>
    <property type="match status" value="1"/>
</dbReference>
<dbReference type="InterPro" id="IPR027417">
    <property type="entry name" value="P-loop_NTPase"/>
</dbReference>
<dbReference type="KEGG" id="bsed:DN745_06595"/>
<dbReference type="PROSITE" id="PS50893">
    <property type="entry name" value="ABC_TRANSPORTER_2"/>
    <property type="match status" value="1"/>
</dbReference>
<gene>
    <name evidence="5" type="ORF">DN745_06595</name>
</gene>
<dbReference type="InterPro" id="IPR003593">
    <property type="entry name" value="AAA+_ATPase"/>
</dbReference>
<evidence type="ECO:0000256" key="1">
    <source>
        <dbReference type="ARBA" id="ARBA00022448"/>
    </source>
</evidence>